<organism evidence="2 3">
    <name type="scientific">Liquidambar formosana</name>
    <name type="common">Formosan gum</name>
    <dbReference type="NCBI Taxonomy" id="63359"/>
    <lineage>
        <taxon>Eukaryota</taxon>
        <taxon>Viridiplantae</taxon>
        <taxon>Streptophyta</taxon>
        <taxon>Embryophyta</taxon>
        <taxon>Tracheophyta</taxon>
        <taxon>Spermatophyta</taxon>
        <taxon>Magnoliopsida</taxon>
        <taxon>eudicotyledons</taxon>
        <taxon>Gunneridae</taxon>
        <taxon>Pentapetalae</taxon>
        <taxon>Saxifragales</taxon>
        <taxon>Altingiaceae</taxon>
        <taxon>Liquidambar</taxon>
    </lineage>
</organism>
<name>A0AAP0N401_LIQFO</name>
<evidence type="ECO:0000313" key="2">
    <source>
        <dbReference type="EMBL" id="KAK9266365.1"/>
    </source>
</evidence>
<sequence>MGDKPKPTSKADYAIHKKESPSSKTSSSLVHYAQQHSVQGLRPPGIRPPLSPSGKQSYSIPTTPNPFAPLDYPELPPSKPLTYAKMAASPSAASPSSSPTISNPAQFDEPGNVNPSSYIYNKSLLPILAIEPEFKHCLSPIGDKSQNYYEFILVDTDSVVMTHVPNKDVANHSKCRILKVLSYSDWNQALHTPKRFSQEHYPPTYTYFDYIDAWYKTFSFQNSNRNHSWFFHFCHSTIPKYPAWFNQWFSWYGPDNRMLPSPVLEGFEHFFNHYLFPGQEHSPLLLIFFTLFQLPWISKWDYVISPIGSNPPTPHLCRRFSFKWWDKAVAQKAYVPNIILYLHKNPSVCKTPIQTDSSSEFLVVKSKQQAKIASTRSKAEYKQHLREALSQVDSDEEHSDETSSHPFYQNEDDCYSIEFFSQM</sequence>
<dbReference type="AlphaFoldDB" id="A0AAP0N401"/>
<proteinExistence type="predicted"/>
<protein>
    <submittedName>
        <fullName evidence="2">Uncharacterized protein</fullName>
    </submittedName>
</protein>
<feature type="compositionally biased region" description="Polar residues" evidence="1">
    <location>
        <begin position="53"/>
        <end position="62"/>
    </location>
</feature>
<feature type="region of interest" description="Disordered" evidence="1">
    <location>
        <begin position="86"/>
        <end position="108"/>
    </location>
</feature>
<evidence type="ECO:0000256" key="1">
    <source>
        <dbReference type="SAM" id="MobiDB-lite"/>
    </source>
</evidence>
<reference evidence="2 3" key="1">
    <citation type="journal article" date="2024" name="Plant J.">
        <title>Genome sequences and population genomics reveal climatic adaptation and genomic divergence between two closely related sweetgum species.</title>
        <authorList>
            <person name="Xu W.Q."/>
            <person name="Ren C.Q."/>
            <person name="Zhang X.Y."/>
            <person name="Comes H.P."/>
            <person name="Liu X.H."/>
            <person name="Li Y.G."/>
            <person name="Kettle C.J."/>
            <person name="Jalonen R."/>
            <person name="Gaisberger H."/>
            <person name="Ma Y.Z."/>
            <person name="Qiu Y.X."/>
        </authorList>
    </citation>
    <scope>NUCLEOTIDE SEQUENCE [LARGE SCALE GENOMIC DNA]</scope>
    <source>
        <strain evidence="2">Hangzhou</strain>
    </source>
</reference>
<feature type="region of interest" description="Disordered" evidence="1">
    <location>
        <begin position="1"/>
        <end position="74"/>
    </location>
</feature>
<gene>
    <name evidence="2" type="ORF">L1049_027233</name>
</gene>
<dbReference type="Proteomes" id="UP001415857">
    <property type="component" value="Unassembled WGS sequence"/>
</dbReference>
<dbReference type="EMBL" id="JBBPBK010000169">
    <property type="protein sequence ID" value="KAK9266365.1"/>
    <property type="molecule type" value="Genomic_DNA"/>
</dbReference>
<keyword evidence="3" id="KW-1185">Reference proteome</keyword>
<comment type="caution">
    <text evidence="2">The sequence shown here is derived from an EMBL/GenBank/DDBJ whole genome shotgun (WGS) entry which is preliminary data.</text>
</comment>
<dbReference type="PANTHER" id="PTHR48434:SF1">
    <property type="entry name" value="(RAPE) HYPOTHETICAL PROTEIN"/>
    <property type="match status" value="1"/>
</dbReference>
<dbReference type="PANTHER" id="PTHR48434">
    <property type="entry name" value="(RAPE) HYPOTHETICAL PROTEIN"/>
    <property type="match status" value="1"/>
</dbReference>
<accession>A0AAP0N401</accession>
<feature type="compositionally biased region" description="Low complexity" evidence="1">
    <location>
        <begin position="87"/>
        <end position="99"/>
    </location>
</feature>
<feature type="region of interest" description="Disordered" evidence="1">
    <location>
        <begin position="390"/>
        <end position="409"/>
    </location>
</feature>
<evidence type="ECO:0000313" key="3">
    <source>
        <dbReference type="Proteomes" id="UP001415857"/>
    </source>
</evidence>